<dbReference type="PANTHER" id="PTHR19879:SF9">
    <property type="entry name" value="TRANSCRIPTION INITIATION FACTOR TFIID SUBUNIT 5"/>
    <property type="match status" value="1"/>
</dbReference>
<evidence type="ECO:0000256" key="3">
    <source>
        <dbReference type="ARBA" id="ARBA00022741"/>
    </source>
</evidence>
<dbReference type="InterPro" id="IPR011009">
    <property type="entry name" value="Kinase-like_dom_sf"/>
</dbReference>
<dbReference type="InterPro" id="IPR017441">
    <property type="entry name" value="Protein_kinase_ATP_BS"/>
</dbReference>
<feature type="region of interest" description="Disordered" evidence="7">
    <location>
        <begin position="267"/>
        <end position="356"/>
    </location>
</feature>
<dbReference type="SMART" id="SM00320">
    <property type="entry name" value="WD40"/>
    <property type="match status" value="7"/>
</dbReference>
<feature type="repeat" description="WD" evidence="5">
    <location>
        <begin position="411"/>
        <end position="452"/>
    </location>
</feature>
<dbReference type="Gene3D" id="1.10.510.10">
    <property type="entry name" value="Transferase(Phosphotransferase) domain 1"/>
    <property type="match status" value="1"/>
</dbReference>
<keyword evidence="3 6" id="KW-0547">Nucleotide-binding</keyword>
<reference evidence="9 10" key="1">
    <citation type="submission" date="2018-03" db="EMBL/GenBank/DDBJ databases">
        <title>Genomic Encyclopedia of Archaeal and Bacterial Type Strains, Phase II (KMG-II): from individual species to whole genera.</title>
        <authorList>
            <person name="Goeker M."/>
        </authorList>
    </citation>
    <scope>NUCLEOTIDE SEQUENCE [LARGE SCALE GENOMIC DNA]</scope>
    <source>
        <strain evidence="9 10">DSM 43146</strain>
    </source>
</reference>
<dbReference type="InterPro" id="IPR015943">
    <property type="entry name" value="WD40/YVTN_repeat-like_dom_sf"/>
</dbReference>
<dbReference type="InterPro" id="IPR020472">
    <property type="entry name" value="WD40_PAC1"/>
</dbReference>
<feature type="repeat" description="WD" evidence="5">
    <location>
        <begin position="579"/>
        <end position="613"/>
    </location>
</feature>
<evidence type="ECO:0000256" key="6">
    <source>
        <dbReference type="PROSITE-ProRule" id="PRU10141"/>
    </source>
</evidence>
<keyword evidence="2" id="KW-0677">Repeat</keyword>
<dbReference type="PROSITE" id="PS50082">
    <property type="entry name" value="WD_REPEATS_2"/>
    <property type="match status" value="7"/>
</dbReference>
<gene>
    <name evidence="9" type="ORF">CLV67_12726</name>
</gene>
<evidence type="ECO:0000256" key="1">
    <source>
        <dbReference type="ARBA" id="ARBA00022574"/>
    </source>
</evidence>
<dbReference type="SMART" id="SM00220">
    <property type="entry name" value="S_TKc"/>
    <property type="match status" value="1"/>
</dbReference>
<dbReference type="PROSITE" id="PS00107">
    <property type="entry name" value="PROTEIN_KINASE_ATP"/>
    <property type="match status" value="1"/>
</dbReference>
<dbReference type="GO" id="GO:0005524">
    <property type="term" value="F:ATP binding"/>
    <property type="evidence" value="ECO:0007669"/>
    <property type="project" value="UniProtKB-UniRule"/>
</dbReference>
<dbReference type="SUPFAM" id="SSF56112">
    <property type="entry name" value="Protein kinase-like (PK-like)"/>
    <property type="match status" value="1"/>
</dbReference>
<dbReference type="PANTHER" id="PTHR19879">
    <property type="entry name" value="TRANSCRIPTION INITIATION FACTOR TFIID"/>
    <property type="match status" value="1"/>
</dbReference>
<sequence length="688" mass="73084">MTADAARVVAGRYRLMRAVGRGGMGAVWQAHDELLDREVAVKQIWIAGADDLDGPDETLVRRALREAQAAARLRHPSVVTVHDVVTDGDRPWLVMELVNGQSLAHAIAEHGLLTERRTAEIGLSVLRALRAAHRAGIVHRDVKPANILLEDTGRVVLTDFGIAVIDDKTALTATGQLLGSPAYLAPERINGRPAGPAGDLWALGVTLYTTVTGRSPFQREDTQATVAAVLTAEPVTPAHAGRLWPVIKGLLVKDPGQRLTAERAAPLLAKVAEPEPAPAGRDAGSDRPAGSRRQKTGSAEDVPATLDAPPPTIAAPTDSQPSPQPQSEATPPPPTPTGPESELTMPSPAAHTAAARPWWTRRHRIGAAMVAVIVMTIGVAAWQANKQRSPGPGAGPTGSAEFPEWRITRTLTGHAGQVYDVAFSPDGRRLATGGADREVRVWDLDTGGSRTLVGHTGEIHEVEYSADGRHLATYGNEDTVRVWDLDTGKSRILANMTAVAYSPDGRHLATTGVDNTVQVWDLDSGDVRTLTGHNSDVGVVAYSPDGRHIATAGSDDRVRVWDLDTGDFRVLTGSLSMGIYTLAYRPDGKQLAAAGTHEAVRFWDLDTGASRPFAVNTGTAIAVTYSPDGRQLATSGFANAVLVWDLVTGRHRALTSDIGSVDKVAYSPDGKQLATGGNDGRVLIWEHL</sequence>
<dbReference type="InterPro" id="IPR036322">
    <property type="entry name" value="WD40_repeat_dom_sf"/>
</dbReference>
<dbReference type="PRINTS" id="PR00320">
    <property type="entry name" value="GPROTEINBRPT"/>
</dbReference>
<dbReference type="SUPFAM" id="SSF50978">
    <property type="entry name" value="WD40 repeat-like"/>
    <property type="match status" value="1"/>
</dbReference>
<dbReference type="CDD" id="cd00200">
    <property type="entry name" value="WD40"/>
    <property type="match status" value="1"/>
</dbReference>
<evidence type="ECO:0000256" key="2">
    <source>
        <dbReference type="ARBA" id="ARBA00022737"/>
    </source>
</evidence>
<dbReference type="PROSITE" id="PS00678">
    <property type="entry name" value="WD_REPEATS_1"/>
    <property type="match status" value="3"/>
</dbReference>
<feature type="repeat" description="WD" evidence="5">
    <location>
        <begin position="496"/>
        <end position="530"/>
    </location>
</feature>
<accession>A0A2T0JXS1</accession>
<dbReference type="Gene3D" id="3.30.200.20">
    <property type="entry name" value="Phosphorylase Kinase, domain 1"/>
    <property type="match status" value="1"/>
</dbReference>
<protein>
    <submittedName>
        <fullName evidence="9">WD domain G-beta repeat uncharacterized protein</fullName>
    </submittedName>
</protein>
<dbReference type="Gene3D" id="2.130.10.10">
    <property type="entry name" value="YVTN repeat-like/Quinoprotein amine dehydrogenase"/>
    <property type="match status" value="3"/>
</dbReference>
<dbReference type="PROSITE" id="PS00108">
    <property type="entry name" value="PROTEIN_KINASE_ST"/>
    <property type="match status" value="1"/>
</dbReference>
<evidence type="ECO:0000313" key="9">
    <source>
        <dbReference type="EMBL" id="PRX12603.1"/>
    </source>
</evidence>
<keyword evidence="4 6" id="KW-0067">ATP-binding</keyword>
<dbReference type="AlphaFoldDB" id="A0A2T0JXS1"/>
<keyword evidence="10" id="KW-1185">Reference proteome</keyword>
<evidence type="ECO:0000256" key="4">
    <source>
        <dbReference type="ARBA" id="ARBA00022840"/>
    </source>
</evidence>
<dbReference type="GO" id="GO:0004672">
    <property type="term" value="F:protein kinase activity"/>
    <property type="evidence" value="ECO:0007669"/>
    <property type="project" value="InterPro"/>
</dbReference>
<evidence type="ECO:0000256" key="5">
    <source>
        <dbReference type="PROSITE-ProRule" id="PRU00221"/>
    </source>
</evidence>
<keyword evidence="1 5" id="KW-0853">WD repeat</keyword>
<feature type="domain" description="Protein kinase" evidence="8">
    <location>
        <begin position="13"/>
        <end position="268"/>
    </location>
</feature>
<evidence type="ECO:0000313" key="10">
    <source>
        <dbReference type="Proteomes" id="UP000239415"/>
    </source>
</evidence>
<comment type="caution">
    <text evidence="9">The sequence shown here is derived from an EMBL/GenBank/DDBJ whole genome shotgun (WGS) entry which is preliminary data.</text>
</comment>
<dbReference type="CDD" id="cd14014">
    <property type="entry name" value="STKc_PknB_like"/>
    <property type="match status" value="1"/>
</dbReference>
<feature type="repeat" description="WD" evidence="5">
    <location>
        <begin position="530"/>
        <end position="571"/>
    </location>
</feature>
<evidence type="ECO:0000259" key="8">
    <source>
        <dbReference type="PROSITE" id="PS50011"/>
    </source>
</evidence>
<feature type="repeat" description="WD" evidence="5">
    <location>
        <begin position="452"/>
        <end position="493"/>
    </location>
</feature>
<dbReference type="RefSeq" id="WP_170154225.1">
    <property type="nucleotide sequence ID" value="NZ_BOMO01000152.1"/>
</dbReference>
<dbReference type="EMBL" id="PVMZ01000027">
    <property type="protein sequence ID" value="PRX12603.1"/>
    <property type="molecule type" value="Genomic_DNA"/>
</dbReference>
<dbReference type="Pfam" id="PF00069">
    <property type="entry name" value="Pkinase"/>
    <property type="match status" value="1"/>
</dbReference>
<feature type="repeat" description="WD" evidence="5">
    <location>
        <begin position="613"/>
        <end position="654"/>
    </location>
</feature>
<dbReference type="Proteomes" id="UP000239415">
    <property type="component" value="Unassembled WGS sequence"/>
</dbReference>
<evidence type="ECO:0000256" key="7">
    <source>
        <dbReference type="SAM" id="MobiDB-lite"/>
    </source>
</evidence>
<organism evidence="9 10">
    <name type="scientific">Actinoplanes italicus</name>
    <dbReference type="NCBI Taxonomy" id="113567"/>
    <lineage>
        <taxon>Bacteria</taxon>
        <taxon>Bacillati</taxon>
        <taxon>Actinomycetota</taxon>
        <taxon>Actinomycetes</taxon>
        <taxon>Micromonosporales</taxon>
        <taxon>Micromonosporaceae</taxon>
        <taxon>Actinoplanes</taxon>
    </lineage>
</organism>
<dbReference type="Pfam" id="PF00400">
    <property type="entry name" value="WD40"/>
    <property type="match status" value="6"/>
</dbReference>
<dbReference type="InterPro" id="IPR001680">
    <property type="entry name" value="WD40_rpt"/>
</dbReference>
<name>A0A2T0JXS1_9ACTN</name>
<dbReference type="InterPro" id="IPR008271">
    <property type="entry name" value="Ser/Thr_kinase_AS"/>
</dbReference>
<feature type="binding site" evidence="6">
    <location>
        <position position="42"/>
    </location>
    <ligand>
        <name>ATP</name>
        <dbReference type="ChEBI" id="CHEBI:30616"/>
    </ligand>
</feature>
<dbReference type="PROSITE" id="PS50294">
    <property type="entry name" value="WD_REPEATS_REGION"/>
    <property type="match status" value="5"/>
</dbReference>
<feature type="compositionally biased region" description="Low complexity" evidence="7">
    <location>
        <begin position="314"/>
        <end position="329"/>
    </location>
</feature>
<dbReference type="InterPro" id="IPR019775">
    <property type="entry name" value="WD40_repeat_CS"/>
</dbReference>
<feature type="repeat" description="WD" evidence="5">
    <location>
        <begin position="654"/>
        <end position="688"/>
    </location>
</feature>
<dbReference type="PROSITE" id="PS50011">
    <property type="entry name" value="PROTEIN_KINASE_DOM"/>
    <property type="match status" value="1"/>
</dbReference>
<proteinExistence type="predicted"/>
<dbReference type="InterPro" id="IPR000719">
    <property type="entry name" value="Prot_kinase_dom"/>
</dbReference>